<comment type="caution">
    <text evidence="2">The sequence shown here is derived from an EMBL/GenBank/DDBJ whole genome shotgun (WGS) entry which is preliminary data.</text>
</comment>
<organism evidence="2 3">
    <name type="scientific">Ustilaginoidea virens</name>
    <name type="common">Rice false smut fungus</name>
    <name type="synonym">Villosiclava virens</name>
    <dbReference type="NCBI Taxonomy" id="1159556"/>
    <lineage>
        <taxon>Eukaryota</taxon>
        <taxon>Fungi</taxon>
        <taxon>Dikarya</taxon>
        <taxon>Ascomycota</taxon>
        <taxon>Pezizomycotina</taxon>
        <taxon>Sordariomycetes</taxon>
        <taxon>Hypocreomycetidae</taxon>
        <taxon>Hypocreales</taxon>
        <taxon>Clavicipitaceae</taxon>
        <taxon>Ustilaginoidea</taxon>
    </lineage>
</organism>
<dbReference type="EMBL" id="BBTG02000001">
    <property type="protein sequence ID" value="GAO17052.1"/>
    <property type="molecule type" value="Genomic_DNA"/>
</dbReference>
<proteinExistence type="predicted"/>
<protein>
    <submittedName>
        <fullName evidence="2">Uncharacterized protein</fullName>
    </submittedName>
</protein>
<dbReference type="AlphaFoldDB" id="A0A1B5L0X8"/>
<dbReference type="Proteomes" id="UP000054053">
    <property type="component" value="Unassembled WGS sequence"/>
</dbReference>
<feature type="region of interest" description="Disordered" evidence="1">
    <location>
        <begin position="41"/>
        <end position="102"/>
    </location>
</feature>
<reference evidence="3" key="1">
    <citation type="journal article" date="2016" name="Genome Announc.">
        <title>Genome sequence of Ustilaginoidea virens IPU010, a rice pathogenic fungus causing false smut.</title>
        <authorList>
            <person name="Kumagai T."/>
            <person name="Ishii T."/>
            <person name="Terai G."/>
            <person name="Umemura M."/>
            <person name="Machida M."/>
            <person name="Asai K."/>
        </authorList>
    </citation>
    <scope>NUCLEOTIDE SEQUENCE [LARGE SCALE GENOMIC DNA]</scope>
    <source>
        <strain evidence="3">IPU010</strain>
    </source>
</reference>
<gene>
    <name evidence="2" type="ORF">UVI_02003260</name>
</gene>
<feature type="compositionally biased region" description="Basic residues" evidence="1">
    <location>
        <begin position="60"/>
        <end position="74"/>
    </location>
</feature>
<sequence>MGQSGIGEPPSQKLHPFFVKEALDIVNVPAAQPHLADKCRAEATAAVHQPGTKGIEPPTKRQKSSRASSRHAAKKASLQVGGQDGSEPDLPEGQPDPTTSKFIPLAPIFSVTGPAESSHSINHENYASLLHQQGQVSVINTPAYSFGGKVSSSKEFGFHGNTGVSKEAEESVFIRESG</sequence>
<evidence type="ECO:0000313" key="3">
    <source>
        <dbReference type="Proteomes" id="UP000054053"/>
    </source>
</evidence>
<accession>A0A1B5L0X8</accession>
<evidence type="ECO:0000256" key="1">
    <source>
        <dbReference type="SAM" id="MobiDB-lite"/>
    </source>
</evidence>
<name>A0A1B5L0X8_USTVR</name>
<evidence type="ECO:0000313" key="2">
    <source>
        <dbReference type="EMBL" id="GAO17052.1"/>
    </source>
</evidence>